<evidence type="ECO:0000313" key="3">
    <source>
        <dbReference type="EMBL" id="RFA33921.1"/>
    </source>
</evidence>
<evidence type="ECO:0000259" key="2">
    <source>
        <dbReference type="Pfam" id="PF05170"/>
    </source>
</evidence>
<dbReference type="GO" id="GO:0005886">
    <property type="term" value="C:plasma membrane"/>
    <property type="evidence" value="ECO:0007669"/>
    <property type="project" value="TreeGrafter"/>
</dbReference>
<reference evidence="4" key="1">
    <citation type="submission" date="2017-05" db="EMBL/GenBank/DDBJ databases">
        <authorList>
            <person name="Sharma S."/>
            <person name="Sidhu C."/>
            <person name="Pinnaka A.K."/>
        </authorList>
    </citation>
    <scope>NUCLEOTIDE SEQUENCE [LARGE SCALE GENOMIC DNA]</scope>
    <source>
        <strain evidence="4">AK93</strain>
    </source>
</reference>
<evidence type="ECO:0000313" key="4">
    <source>
        <dbReference type="Proteomes" id="UP000256763"/>
    </source>
</evidence>
<evidence type="ECO:0000256" key="1">
    <source>
        <dbReference type="SAM" id="MobiDB-lite"/>
    </source>
</evidence>
<dbReference type="Pfam" id="PF05170">
    <property type="entry name" value="AsmA"/>
    <property type="match status" value="1"/>
</dbReference>
<protein>
    <recommendedName>
        <fullName evidence="2">AsmA domain-containing protein</fullName>
    </recommendedName>
</protein>
<dbReference type="GO" id="GO:0090313">
    <property type="term" value="P:regulation of protein targeting to membrane"/>
    <property type="evidence" value="ECO:0007669"/>
    <property type="project" value="TreeGrafter"/>
</dbReference>
<comment type="caution">
    <text evidence="3">The sequence shown here is derived from an EMBL/GenBank/DDBJ whole genome shotgun (WGS) entry which is preliminary data.</text>
</comment>
<dbReference type="InterPro" id="IPR007844">
    <property type="entry name" value="AsmA"/>
</dbReference>
<accession>A0A3E0WP47</accession>
<organism evidence="3 4">
    <name type="scientific">Alkalilimnicola ehrlichii</name>
    <dbReference type="NCBI Taxonomy" id="351052"/>
    <lineage>
        <taxon>Bacteria</taxon>
        <taxon>Pseudomonadati</taxon>
        <taxon>Pseudomonadota</taxon>
        <taxon>Gammaproteobacteria</taxon>
        <taxon>Chromatiales</taxon>
        <taxon>Ectothiorhodospiraceae</taxon>
        <taxon>Alkalilimnicola</taxon>
    </lineage>
</organism>
<dbReference type="InterPro" id="IPR052894">
    <property type="entry name" value="AsmA-related"/>
</dbReference>
<dbReference type="PANTHER" id="PTHR30441:SF4">
    <property type="entry name" value="PROTEIN ASMA"/>
    <property type="match status" value="1"/>
</dbReference>
<name>A0A3E0WP47_9GAMM</name>
<dbReference type="Proteomes" id="UP000256763">
    <property type="component" value="Unassembled WGS sequence"/>
</dbReference>
<sequence length="727" mass="81841">MDRAGFLILVVLLLGAMGAALLLIDPNDYRDDIEAIVERETGRELSIEGDLKLSFYPWLGLELGRTSLADDPAFDSPEPFAEIERVYLAVRVLPLLRRQIELDTLVLEGARVRLIVDENGRGNWEQLIEATADDEREPVERPEDEEPTEVGITLADIGGVRLTDAFFSYEDRQTGDRYAIDPLNFETGRIRFNEPVPVQSSWTVNLPDDMSLAGNLRLEVEFDAAFEQLLARNLNLQLIARGEAIPNREQSVSLRAERINLDLAAGRYELPELRIGAAGIELLAALEARQDDEQLSAQARVDVPEFDARALLARLDIDAPETADPDVLQRVAATMDVIWADEQLDLRTLNIALDDTTISGRALVRSFEGPVAEFALSIDAIDLDRYLGPEREDEAERIDGEPVEEAEFDLPLELLRGLDLTGEFRLGQLRVAGLQMADMAADLRAENGEIRLSPMQANLYDGRFEGELIFDVREDTPRLAMRKALQGIQAGPLTEDLLDDDWVTGRGDVAFSLTMVGNSVGAWLNSLTGEGQFQFDEASVQGINIAYELRRAQARLQRRDAPEREDDVSDFARLTGSFVAEDGVIRNEDLRGESPLMRITGEGGVNLTDMTLDYLLTVNLVDTLTGAEGRELDELRRIPIPIRVRGPLDDFNISVDLQSALMQLHGEQLREAEREARERLQQEQDRLQQRVEEERRELEERLEREQERARERVGEEVEGRVRDLLRR</sequence>
<dbReference type="AlphaFoldDB" id="A0A3E0WP47"/>
<proteinExistence type="predicted"/>
<dbReference type="EMBL" id="NFZW01000018">
    <property type="protein sequence ID" value="RFA33921.1"/>
    <property type="molecule type" value="Genomic_DNA"/>
</dbReference>
<feature type="region of interest" description="Disordered" evidence="1">
    <location>
        <begin position="680"/>
        <end position="727"/>
    </location>
</feature>
<keyword evidence="4" id="KW-1185">Reference proteome</keyword>
<dbReference type="PANTHER" id="PTHR30441">
    <property type="entry name" value="DUF748 DOMAIN-CONTAINING PROTEIN"/>
    <property type="match status" value="1"/>
</dbReference>
<gene>
    <name evidence="3" type="ORF">CAL65_16365</name>
</gene>
<feature type="domain" description="AsmA" evidence="2">
    <location>
        <begin position="4"/>
        <end position="590"/>
    </location>
</feature>